<sequence length="137" mass="14705">MLQFYFLSIFLNAVSGYILFTGAGWDAVSDDEKGFKLSPSNGTFRLVLGIAAAAVGILKILSVISGDVPVIGDLIPALAGLLAGFVLIFDYYRRKTTVDSEKSEKISTLVNANYKWIGIVAMAAAGLHFLFPTVLLL</sequence>
<dbReference type="Proteomes" id="UP000595917">
    <property type="component" value="Chromosome"/>
</dbReference>
<dbReference type="AlphaFoldDB" id="A0A7T7XKU9"/>
<protein>
    <submittedName>
        <fullName evidence="2">Uncharacterized protein</fullName>
    </submittedName>
</protein>
<name>A0A7T7XKU9_9SPIR</name>
<organism evidence="2 3">
    <name type="scientific">Breznakiella homolactica</name>
    <dbReference type="NCBI Taxonomy" id="2798577"/>
    <lineage>
        <taxon>Bacteria</taxon>
        <taxon>Pseudomonadati</taxon>
        <taxon>Spirochaetota</taxon>
        <taxon>Spirochaetia</taxon>
        <taxon>Spirochaetales</taxon>
        <taxon>Breznakiellaceae</taxon>
        <taxon>Breznakiella</taxon>
    </lineage>
</organism>
<feature type="transmembrane region" description="Helical" evidence="1">
    <location>
        <begin position="113"/>
        <end position="131"/>
    </location>
</feature>
<gene>
    <name evidence="2" type="ORF">JFL75_14075</name>
</gene>
<keyword evidence="3" id="KW-1185">Reference proteome</keyword>
<evidence type="ECO:0000313" key="3">
    <source>
        <dbReference type="Proteomes" id="UP000595917"/>
    </source>
</evidence>
<feature type="transmembrane region" description="Helical" evidence="1">
    <location>
        <begin position="6"/>
        <end position="25"/>
    </location>
</feature>
<dbReference type="EMBL" id="CP067089">
    <property type="protein sequence ID" value="QQO08062.1"/>
    <property type="molecule type" value="Genomic_DNA"/>
</dbReference>
<accession>A0A7T7XKU9</accession>
<evidence type="ECO:0000256" key="1">
    <source>
        <dbReference type="SAM" id="Phobius"/>
    </source>
</evidence>
<feature type="transmembrane region" description="Helical" evidence="1">
    <location>
        <begin position="70"/>
        <end position="92"/>
    </location>
</feature>
<feature type="transmembrane region" description="Helical" evidence="1">
    <location>
        <begin position="46"/>
        <end position="64"/>
    </location>
</feature>
<keyword evidence="1" id="KW-0472">Membrane</keyword>
<proteinExistence type="predicted"/>
<keyword evidence="1" id="KW-1133">Transmembrane helix</keyword>
<keyword evidence="1" id="KW-0812">Transmembrane</keyword>
<reference evidence="2" key="1">
    <citation type="submission" date="2021-01" db="EMBL/GenBank/DDBJ databases">
        <title>Description of Breznakiella homolactica.</title>
        <authorList>
            <person name="Song Y."/>
            <person name="Brune A."/>
        </authorList>
    </citation>
    <scope>NUCLEOTIDE SEQUENCE</scope>
    <source>
        <strain evidence="2">RmG30</strain>
    </source>
</reference>
<dbReference type="RefSeq" id="WP_215625368.1">
    <property type="nucleotide sequence ID" value="NZ_CP067089.2"/>
</dbReference>
<dbReference type="KEGG" id="bhc:JFL75_14075"/>
<evidence type="ECO:0000313" key="2">
    <source>
        <dbReference type="EMBL" id="QQO08062.1"/>
    </source>
</evidence>